<dbReference type="PROSITE" id="PS00860">
    <property type="entry name" value="GTP_CYCLOHYDROL_1_2"/>
    <property type="match status" value="1"/>
</dbReference>
<reference evidence="6" key="1">
    <citation type="submission" date="2020-04" db="EMBL/GenBank/DDBJ databases">
        <authorList>
            <person name="Chiriac C."/>
            <person name="Salcher M."/>
            <person name="Ghai R."/>
            <person name="Kavagutti S V."/>
        </authorList>
    </citation>
    <scope>NUCLEOTIDE SEQUENCE</scope>
</reference>
<sequence>MKSLTQKEIAGAAGDVARSIRLMIDPSSQIALYGVPRGGIPAAYAVEAALLAQGAKRVSICDSPAAADFIIDDIEDSGRTRARYEDQYSAPFFSLFKSEGEWLIFPWEGSAEASAEDIVVRTLQFIGEDPARGGLRETPARVAKALQERFGGYKLNPADVLKVFEDGAERCDQMVVVSSIPVYSKCEHHLEDIFGVAHIGYIPDGKVVGLSKLARVCEIFARRAQVQERLTNQIADALQDNLNPKGVGVVLECRHMCMEARGVRTPGTTTTTSALRGDMLTDAATRAEFLSLVRTRPRSDIL</sequence>
<dbReference type="Pfam" id="PF01227">
    <property type="entry name" value="GTP_cyclohydroI"/>
    <property type="match status" value="1"/>
</dbReference>
<dbReference type="PANTHER" id="PTHR11109:SF7">
    <property type="entry name" value="GTP CYCLOHYDROLASE 1"/>
    <property type="match status" value="1"/>
</dbReference>
<dbReference type="NCBIfam" id="TIGR00063">
    <property type="entry name" value="folE"/>
    <property type="match status" value="1"/>
</dbReference>
<dbReference type="UniPathway" id="UPA00848">
    <property type="reaction ID" value="UER00151"/>
</dbReference>
<evidence type="ECO:0000256" key="2">
    <source>
        <dbReference type="ARBA" id="ARBA00005080"/>
    </source>
</evidence>
<accession>A0A6J5PCK1</accession>
<evidence type="ECO:0000256" key="1">
    <source>
        <dbReference type="ARBA" id="ARBA00001052"/>
    </source>
</evidence>
<evidence type="ECO:0000259" key="5">
    <source>
        <dbReference type="Pfam" id="PF01227"/>
    </source>
</evidence>
<name>A0A6J5PCK1_9CAUD</name>
<dbReference type="InterPro" id="IPR043133">
    <property type="entry name" value="GTP-CH-I_C/QueF"/>
</dbReference>
<comment type="catalytic activity">
    <reaction evidence="1">
        <text>GTP + H2O = 7,8-dihydroneopterin 3'-triphosphate + formate + H(+)</text>
        <dbReference type="Rhea" id="RHEA:17473"/>
        <dbReference type="ChEBI" id="CHEBI:15377"/>
        <dbReference type="ChEBI" id="CHEBI:15378"/>
        <dbReference type="ChEBI" id="CHEBI:15740"/>
        <dbReference type="ChEBI" id="CHEBI:37565"/>
        <dbReference type="ChEBI" id="CHEBI:58462"/>
        <dbReference type="EC" id="3.5.4.16"/>
    </reaction>
</comment>
<evidence type="ECO:0000256" key="4">
    <source>
        <dbReference type="ARBA" id="ARBA00022801"/>
    </source>
</evidence>
<evidence type="ECO:0000256" key="3">
    <source>
        <dbReference type="ARBA" id="ARBA00012715"/>
    </source>
</evidence>
<proteinExistence type="inferred from homology"/>
<dbReference type="GO" id="GO:0003934">
    <property type="term" value="F:GTP cyclohydrolase I activity"/>
    <property type="evidence" value="ECO:0007669"/>
    <property type="project" value="UniProtKB-EC"/>
</dbReference>
<dbReference type="FunFam" id="3.30.1130.10:FF:000001">
    <property type="entry name" value="GTP cyclohydrolase 1"/>
    <property type="match status" value="1"/>
</dbReference>
<dbReference type="NCBIfam" id="NF006826">
    <property type="entry name" value="PRK09347.1-3"/>
    <property type="match status" value="1"/>
</dbReference>
<evidence type="ECO:0000313" key="6">
    <source>
        <dbReference type="EMBL" id="CAB4165274.1"/>
    </source>
</evidence>
<dbReference type="GO" id="GO:0005525">
    <property type="term" value="F:GTP binding"/>
    <property type="evidence" value="ECO:0007669"/>
    <property type="project" value="TreeGrafter"/>
</dbReference>
<dbReference type="SUPFAM" id="SSF55620">
    <property type="entry name" value="Tetrahydrobiopterin biosynthesis enzymes-like"/>
    <property type="match status" value="1"/>
</dbReference>
<dbReference type="NCBIfam" id="NF006825">
    <property type="entry name" value="PRK09347.1-2"/>
    <property type="match status" value="1"/>
</dbReference>
<gene>
    <name evidence="6" type="ORF">UFOVP820_28</name>
</gene>
<organism evidence="6">
    <name type="scientific">uncultured Caudovirales phage</name>
    <dbReference type="NCBI Taxonomy" id="2100421"/>
    <lineage>
        <taxon>Viruses</taxon>
        <taxon>Duplodnaviria</taxon>
        <taxon>Heunggongvirae</taxon>
        <taxon>Uroviricota</taxon>
        <taxon>Caudoviricetes</taxon>
        <taxon>Peduoviridae</taxon>
        <taxon>Maltschvirus</taxon>
        <taxon>Maltschvirus maltsch</taxon>
    </lineage>
</organism>
<feature type="domain" description="GTP cyclohydrolase I" evidence="5">
    <location>
        <begin position="118"/>
        <end position="293"/>
    </location>
</feature>
<dbReference type="InterPro" id="IPR020602">
    <property type="entry name" value="GTP_CycHdrlase_I_dom"/>
</dbReference>
<dbReference type="GO" id="GO:0046654">
    <property type="term" value="P:tetrahydrofolate biosynthetic process"/>
    <property type="evidence" value="ECO:0007669"/>
    <property type="project" value="InterPro"/>
</dbReference>
<dbReference type="HAMAP" id="MF_00223">
    <property type="entry name" value="FolE"/>
    <property type="match status" value="1"/>
</dbReference>
<dbReference type="InterPro" id="IPR043134">
    <property type="entry name" value="GTP-CH-I_N"/>
</dbReference>
<dbReference type="EMBL" id="LR796771">
    <property type="protein sequence ID" value="CAB4165274.1"/>
    <property type="molecule type" value="Genomic_DNA"/>
</dbReference>
<dbReference type="GO" id="GO:0006729">
    <property type="term" value="P:tetrahydrobiopterin biosynthetic process"/>
    <property type="evidence" value="ECO:0007669"/>
    <property type="project" value="TreeGrafter"/>
</dbReference>
<dbReference type="GO" id="GO:0008270">
    <property type="term" value="F:zinc ion binding"/>
    <property type="evidence" value="ECO:0007669"/>
    <property type="project" value="TreeGrafter"/>
</dbReference>
<dbReference type="InterPro" id="IPR018234">
    <property type="entry name" value="GTP_CycHdrlase_I_CS"/>
</dbReference>
<protein>
    <recommendedName>
        <fullName evidence="3">GTP cyclohydrolase I</fullName>
        <ecNumber evidence="3">3.5.4.16</ecNumber>
    </recommendedName>
</protein>
<dbReference type="EC" id="3.5.4.16" evidence="3"/>
<dbReference type="Gene3D" id="3.30.1130.10">
    <property type="match status" value="1"/>
</dbReference>
<dbReference type="PANTHER" id="PTHR11109">
    <property type="entry name" value="GTP CYCLOHYDROLASE I"/>
    <property type="match status" value="1"/>
</dbReference>
<keyword evidence="4 6" id="KW-0378">Hydrolase</keyword>
<dbReference type="InterPro" id="IPR001474">
    <property type="entry name" value="GTP_CycHdrlase_I"/>
</dbReference>
<comment type="pathway">
    <text evidence="2">Cofactor biosynthesis; 7,8-dihydroneopterin triphosphate biosynthesis; 7,8-dihydroneopterin triphosphate from GTP: step 1/1.</text>
</comment>
<dbReference type="Gene3D" id="1.10.286.10">
    <property type="match status" value="1"/>
</dbReference>